<gene>
    <name evidence="2" type="ORF">S12H4_52334</name>
</gene>
<proteinExistence type="predicted"/>
<name>X1TPF5_9ZZZZ</name>
<dbReference type="GO" id="GO:0071555">
    <property type="term" value="P:cell wall organization"/>
    <property type="evidence" value="ECO:0007669"/>
    <property type="project" value="TreeGrafter"/>
</dbReference>
<accession>X1TPF5</accession>
<dbReference type="EMBL" id="BARW01033191">
    <property type="protein sequence ID" value="GAJ07134.1"/>
    <property type="molecule type" value="Genomic_DNA"/>
</dbReference>
<sequence length="180" mass="19768">VKYKYDWTEKGQMAIMIIGQGDILTTPVQMARFTAAIGTKGKLIQPHFLKAAVDSKTDSVIYEPKTVETQITEISDETWEVVRQGMHNVVNGENGTAKSVRHPEVSIAGKTGTAENPHGQDHAWFIGYAPEDNPTIALAVFVENGGGGARVAAPIAREIFKKYFSLQKIRKDKNLSAQIK</sequence>
<comment type="caution">
    <text evidence="2">The sequence shown here is derived from an EMBL/GenBank/DDBJ whole genome shotgun (WGS) entry which is preliminary data.</text>
</comment>
<evidence type="ECO:0000259" key="1">
    <source>
        <dbReference type="Pfam" id="PF00905"/>
    </source>
</evidence>
<dbReference type="GO" id="GO:0008658">
    <property type="term" value="F:penicillin binding"/>
    <property type="evidence" value="ECO:0007669"/>
    <property type="project" value="InterPro"/>
</dbReference>
<dbReference type="PANTHER" id="PTHR30627">
    <property type="entry name" value="PEPTIDOGLYCAN D,D-TRANSPEPTIDASE"/>
    <property type="match status" value="1"/>
</dbReference>
<feature type="non-terminal residue" evidence="2">
    <location>
        <position position="1"/>
    </location>
</feature>
<dbReference type="Gene3D" id="3.40.710.10">
    <property type="entry name" value="DD-peptidase/beta-lactamase superfamily"/>
    <property type="match status" value="1"/>
</dbReference>
<dbReference type="AlphaFoldDB" id="X1TPF5"/>
<dbReference type="GO" id="GO:0005886">
    <property type="term" value="C:plasma membrane"/>
    <property type="evidence" value="ECO:0007669"/>
    <property type="project" value="TreeGrafter"/>
</dbReference>
<organism evidence="2">
    <name type="scientific">marine sediment metagenome</name>
    <dbReference type="NCBI Taxonomy" id="412755"/>
    <lineage>
        <taxon>unclassified sequences</taxon>
        <taxon>metagenomes</taxon>
        <taxon>ecological metagenomes</taxon>
    </lineage>
</organism>
<dbReference type="SUPFAM" id="SSF56601">
    <property type="entry name" value="beta-lactamase/transpeptidase-like"/>
    <property type="match status" value="1"/>
</dbReference>
<feature type="domain" description="Penicillin-binding protein transpeptidase" evidence="1">
    <location>
        <begin position="14"/>
        <end position="161"/>
    </location>
</feature>
<dbReference type="InterPro" id="IPR050515">
    <property type="entry name" value="Beta-lactam/transpept"/>
</dbReference>
<dbReference type="PANTHER" id="PTHR30627:SF2">
    <property type="entry name" value="PEPTIDOGLYCAN D,D-TRANSPEPTIDASE MRDA"/>
    <property type="match status" value="1"/>
</dbReference>
<dbReference type="InterPro" id="IPR012338">
    <property type="entry name" value="Beta-lactam/transpept-like"/>
</dbReference>
<protein>
    <recommendedName>
        <fullName evidence="1">Penicillin-binding protein transpeptidase domain-containing protein</fullName>
    </recommendedName>
</protein>
<dbReference type="InterPro" id="IPR001460">
    <property type="entry name" value="PCN-bd_Tpept"/>
</dbReference>
<reference evidence="2" key="1">
    <citation type="journal article" date="2014" name="Front. Microbiol.">
        <title>High frequency of phylogenetically diverse reductive dehalogenase-homologous genes in deep subseafloor sedimentary metagenomes.</title>
        <authorList>
            <person name="Kawai M."/>
            <person name="Futagami T."/>
            <person name="Toyoda A."/>
            <person name="Takaki Y."/>
            <person name="Nishi S."/>
            <person name="Hori S."/>
            <person name="Arai W."/>
            <person name="Tsubouchi T."/>
            <person name="Morono Y."/>
            <person name="Uchiyama I."/>
            <person name="Ito T."/>
            <person name="Fujiyama A."/>
            <person name="Inagaki F."/>
            <person name="Takami H."/>
        </authorList>
    </citation>
    <scope>NUCLEOTIDE SEQUENCE</scope>
    <source>
        <strain evidence="2">Expedition CK06-06</strain>
    </source>
</reference>
<evidence type="ECO:0000313" key="2">
    <source>
        <dbReference type="EMBL" id="GAJ07134.1"/>
    </source>
</evidence>
<dbReference type="Pfam" id="PF00905">
    <property type="entry name" value="Transpeptidase"/>
    <property type="match status" value="1"/>
</dbReference>
<dbReference type="GO" id="GO:0071972">
    <property type="term" value="F:peptidoglycan L,D-transpeptidase activity"/>
    <property type="evidence" value="ECO:0007669"/>
    <property type="project" value="TreeGrafter"/>
</dbReference>